<protein>
    <submittedName>
        <fullName evidence="5">C-type lectin domain-containing protein</fullName>
    </submittedName>
</protein>
<dbReference type="SUPFAM" id="SSF56436">
    <property type="entry name" value="C-type lectin-like"/>
    <property type="match status" value="2"/>
</dbReference>
<dbReference type="WBParaSite" id="L893_g2914.t1">
    <property type="protein sequence ID" value="L893_g2914.t1"/>
    <property type="gene ID" value="L893_g2914"/>
</dbReference>
<evidence type="ECO:0000256" key="1">
    <source>
        <dbReference type="ARBA" id="ARBA00023157"/>
    </source>
</evidence>
<dbReference type="PANTHER" id="PTHR22801">
    <property type="entry name" value="LITHOSTATHINE"/>
    <property type="match status" value="1"/>
</dbReference>
<dbReference type="PROSITE" id="PS00615">
    <property type="entry name" value="C_TYPE_LECTIN_1"/>
    <property type="match status" value="1"/>
</dbReference>
<dbReference type="AlphaFoldDB" id="A0A1I7ZSD8"/>
<dbReference type="Gene3D" id="3.10.100.10">
    <property type="entry name" value="Mannose-Binding Protein A, subunit A"/>
    <property type="match status" value="1"/>
</dbReference>
<evidence type="ECO:0000313" key="4">
    <source>
        <dbReference type="Proteomes" id="UP000095287"/>
    </source>
</evidence>
<proteinExistence type="predicted"/>
<accession>A0A1I7ZSD8</accession>
<keyword evidence="1" id="KW-1015">Disulfide bond</keyword>
<evidence type="ECO:0000256" key="2">
    <source>
        <dbReference type="SAM" id="SignalP"/>
    </source>
</evidence>
<dbReference type="PANTHER" id="PTHR22801:SF63">
    <property type="entry name" value="C-TYPE LECTIN DOMAIN-CONTAINING PROTEIN"/>
    <property type="match status" value="1"/>
</dbReference>
<dbReference type="InterPro" id="IPR016187">
    <property type="entry name" value="CTDL_fold"/>
</dbReference>
<feature type="domain" description="C-type lectin" evidence="3">
    <location>
        <begin position="175"/>
        <end position="287"/>
    </location>
</feature>
<dbReference type="CDD" id="cd00037">
    <property type="entry name" value="CLECT"/>
    <property type="match status" value="2"/>
</dbReference>
<dbReference type="Proteomes" id="UP000095287">
    <property type="component" value="Unplaced"/>
</dbReference>
<sequence>MKPNFLLLATLFGLASAQCAFDYQTPSADGMKCYSIFTMELTYDKANTMCRNIGGVISMSQPDADQTTLKGLIQKKMQCSPRSRSVHGYWNGVNGVQCGIVDLTTGMITYENCGDYNSPKAAFICESAGTGPVATTAPTAAGTTTVPATTTPGCEELGADDTENAGNNIAVFVTRTFDQAQAYCKCIEAHLVFLLDPNTETQIQTVFDPKGITTWYMGLQKEAGNPGDNGPMDYKWLDGTALDPLKHIGFAGGNPTPTDALQCVVYDKALPGWKNVACTEAHAFVCQPNA</sequence>
<dbReference type="SMART" id="SM00034">
    <property type="entry name" value="CLECT"/>
    <property type="match status" value="1"/>
</dbReference>
<organism evidence="4 5">
    <name type="scientific">Steinernema glaseri</name>
    <dbReference type="NCBI Taxonomy" id="37863"/>
    <lineage>
        <taxon>Eukaryota</taxon>
        <taxon>Metazoa</taxon>
        <taxon>Ecdysozoa</taxon>
        <taxon>Nematoda</taxon>
        <taxon>Chromadorea</taxon>
        <taxon>Rhabditida</taxon>
        <taxon>Tylenchina</taxon>
        <taxon>Panagrolaimomorpha</taxon>
        <taxon>Strongyloidoidea</taxon>
        <taxon>Steinernematidae</taxon>
        <taxon>Steinernema</taxon>
    </lineage>
</organism>
<keyword evidence="2" id="KW-0732">Signal</keyword>
<evidence type="ECO:0000259" key="3">
    <source>
        <dbReference type="PROSITE" id="PS50041"/>
    </source>
</evidence>
<dbReference type="InterPro" id="IPR016186">
    <property type="entry name" value="C-type_lectin-like/link_sf"/>
</dbReference>
<dbReference type="InterPro" id="IPR050801">
    <property type="entry name" value="Ca-Dep_Lectins_ImmuneDev"/>
</dbReference>
<evidence type="ECO:0000313" key="5">
    <source>
        <dbReference type="WBParaSite" id="L893_g2914.t1"/>
    </source>
</evidence>
<dbReference type="Pfam" id="PF00059">
    <property type="entry name" value="Lectin_C"/>
    <property type="match status" value="1"/>
</dbReference>
<dbReference type="InterPro" id="IPR018378">
    <property type="entry name" value="C-type_lectin_CS"/>
</dbReference>
<feature type="chain" id="PRO_5009313852" evidence="2">
    <location>
        <begin position="18"/>
        <end position="290"/>
    </location>
</feature>
<keyword evidence="4" id="KW-1185">Reference proteome</keyword>
<name>A0A1I7ZSD8_9BILA</name>
<feature type="signal peptide" evidence="2">
    <location>
        <begin position="1"/>
        <end position="17"/>
    </location>
</feature>
<dbReference type="InterPro" id="IPR001304">
    <property type="entry name" value="C-type_lectin-like"/>
</dbReference>
<reference evidence="5" key="1">
    <citation type="submission" date="2016-11" db="UniProtKB">
        <authorList>
            <consortium name="WormBaseParasite"/>
        </authorList>
    </citation>
    <scope>IDENTIFICATION</scope>
</reference>
<dbReference type="PROSITE" id="PS50041">
    <property type="entry name" value="C_TYPE_LECTIN_2"/>
    <property type="match status" value="1"/>
</dbReference>